<protein>
    <submittedName>
        <fullName evidence="2">Uncharacterized protein</fullName>
    </submittedName>
</protein>
<dbReference type="OrthoDB" id="5781547at2759"/>
<reference evidence="2 3" key="1">
    <citation type="journal article" date="2015" name="Genome Biol.">
        <title>Comparative genomics of Steinernema reveals deeply conserved gene regulatory networks.</title>
        <authorList>
            <person name="Dillman A.R."/>
            <person name="Macchietto M."/>
            <person name="Porter C.F."/>
            <person name="Rogers A."/>
            <person name="Williams B."/>
            <person name="Antoshechkin I."/>
            <person name="Lee M.M."/>
            <person name="Goodwin Z."/>
            <person name="Lu X."/>
            <person name="Lewis E.E."/>
            <person name="Goodrich-Blair H."/>
            <person name="Stock S.P."/>
            <person name="Adams B.J."/>
            <person name="Sternberg P.W."/>
            <person name="Mortazavi A."/>
        </authorList>
    </citation>
    <scope>NUCLEOTIDE SEQUENCE [LARGE SCALE GENOMIC DNA]</scope>
    <source>
        <strain evidence="2 3">ALL</strain>
    </source>
</reference>
<proteinExistence type="predicted"/>
<keyword evidence="3" id="KW-1185">Reference proteome</keyword>
<keyword evidence="1" id="KW-0812">Transmembrane</keyword>
<keyword evidence="1" id="KW-0472">Membrane</keyword>
<dbReference type="InterPro" id="IPR053322">
    <property type="entry name" value="PLA2-like"/>
</dbReference>
<sequence>MREHQGNHRNRLQFHQRKLPERIGEANECCLAHDDCYQKQLGQQHCDHVFCECLDVKVAEGALEGDCLSTSEFYCFSVTWFGHDAYALSAPTPSNKTDEVVTEKPKEGPKEENPIVLNHCGFKNAVPIAFYEAISSQCHQSSDSFHSCCIDHNKCILSQHQQDDCHMNYCACVASSVGEGQSCVFASESFCLNAFSDRMPGETPRSDIHLTNHTHIYGYNLLEVAVFTFLWVVLSFGVGCALYCTLGRVEKTLRKVELISHHPPLMYSHLRDPERTV</sequence>
<evidence type="ECO:0000256" key="1">
    <source>
        <dbReference type="SAM" id="Phobius"/>
    </source>
</evidence>
<dbReference type="AlphaFoldDB" id="A0A4U5NUL8"/>
<gene>
    <name evidence="2" type="ORF">L596_011370</name>
</gene>
<dbReference type="Proteomes" id="UP000298663">
    <property type="component" value="Unassembled WGS sequence"/>
</dbReference>
<feature type="transmembrane region" description="Helical" evidence="1">
    <location>
        <begin position="224"/>
        <end position="246"/>
    </location>
</feature>
<dbReference type="SUPFAM" id="SSF48619">
    <property type="entry name" value="Phospholipase A2, PLA2"/>
    <property type="match status" value="1"/>
</dbReference>
<dbReference type="EMBL" id="AZBU02000003">
    <property type="protein sequence ID" value="TKR86863.1"/>
    <property type="molecule type" value="Genomic_DNA"/>
</dbReference>
<accession>A0A4U5NUL8</accession>
<dbReference type="GO" id="GO:0050482">
    <property type="term" value="P:arachidonate secretion"/>
    <property type="evidence" value="ECO:0007669"/>
    <property type="project" value="InterPro"/>
</dbReference>
<dbReference type="GO" id="GO:0006644">
    <property type="term" value="P:phospholipid metabolic process"/>
    <property type="evidence" value="ECO:0007669"/>
    <property type="project" value="InterPro"/>
</dbReference>
<evidence type="ECO:0000313" key="3">
    <source>
        <dbReference type="Proteomes" id="UP000298663"/>
    </source>
</evidence>
<reference evidence="2 3" key="2">
    <citation type="journal article" date="2019" name="G3 (Bethesda)">
        <title>Hybrid Assembly of the Genome of the Entomopathogenic Nematode Steinernema carpocapsae Identifies the X-Chromosome.</title>
        <authorList>
            <person name="Serra L."/>
            <person name="Macchietto M."/>
            <person name="Macias-Munoz A."/>
            <person name="McGill C.J."/>
            <person name="Rodriguez I.M."/>
            <person name="Rodriguez B."/>
            <person name="Murad R."/>
            <person name="Mortazavi A."/>
        </authorList>
    </citation>
    <scope>NUCLEOTIDE SEQUENCE [LARGE SCALE GENOMIC DNA]</scope>
    <source>
        <strain evidence="2 3">ALL</strain>
    </source>
</reference>
<organism evidence="2 3">
    <name type="scientific">Steinernema carpocapsae</name>
    <name type="common">Entomopathogenic nematode</name>
    <dbReference type="NCBI Taxonomy" id="34508"/>
    <lineage>
        <taxon>Eukaryota</taxon>
        <taxon>Metazoa</taxon>
        <taxon>Ecdysozoa</taxon>
        <taxon>Nematoda</taxon>
        <taxon>Chromadorea</taxon>
        <taxon>Rhabditida</taxon>
        <taxon>Tylenchina</taxon>
        <taxon>Panagrolaimomorpha</taxon>
        <taxon>Strongyloidoidea</taxon>
        <taxon>Steinernematidae</taxon>
        <taxon>Steinernema</taxon>
    </lineage>
</organism>
<name>A0A4U5NUL8_STECR</name>
<keyword evidence="1" id="KW-1133">Transmembrane helix</keyword>
<evidence type="ECO:0000313" key="2">
    <source>
        <dbReference type="EMBL" id="TKR86863.1"/>
    </source>
</evidence>
<dbReference type="PANTHER" id="PTHR34228">
    <property type="entry name" value="PROTEIN CBG09474-RELATED"/>
    <property type="match status" value="1"/>
</dbReference>
<comment type="caution">
    <text evidence="2">The sequence shown here is derived from an EMBL/GenBank/DDBJ whole genome shotgun (WGS) entry which is preliminary data.</text>
</comment>
<dbReference type="InterPro" id="IPR036444">
    <property type="entry name" value="PLipase_A2_dom_sf"/>
</dbReference>
<dbReference type="GO" id="GO:0004623">
    <property type="term" value="F:phospholipase A2 activity"/>
    <property type="evidence" value="ECO:0007669"/>
    <property type="project" value="InterPro"/>
</dbReference>